<dbReference type="AlphaFoldDB" id="A0A160V9D0"/>
<dbReference type="CDD" id="cd05829">
    <property type="entry name" value="Sortase_F"/>
    <property type="match status" value="1"/>
</dbReference>
<dbReference type="InterPro" id="IPR005754">
    <property type="entry name" value="Sortase"/>
</dbReference>
<feature type="transmembrane region" description="Helical" evidence="2">
    <location>
        <begin position="16"/>
        <end position="41"/>
    </location>
</feature>
<name>A0A160V9D0_9ZZZZ</name>
<organism evidence="3">
    <name type="scientific">hydrothermal vent metagenome</name>
    <dbReference type="NCBI Taxonomy" id="652676"/>
    <lineage>
        <taxon>unclassified sequences</taxon>
        <taxon>metagenomes</taxon>
        <taxon>ecological metagenomes</taxon>
    </lineage>
</organism>
<protein>
    <recommendedName>
        <fullName evidence="4">Sortase</fullName>
    </recommendedName>
</protein>
<gene>
    <name evidence="3" type="ORF">MGWOODY_Clf2397</name>
</gene>
<dbReference type="SUPFAM" id="SSF63817">
    <property type="entry name" value="Sortase"/>
    <property type="match status" value="1"/>
</dbReference>
<sequence length="265" mass="28791">MEAGYDYLHGRLQRRIVSLTGIILLVFGILLLASGGAYYGYSASAKSNLDDLAAVFEPRSVPAITGSSASNVSLFPGKAISSEWWDHPSGYEPAFFRETALLDGFSSIGEYGVTIANIQPSTRILVPSIGVDSTISELSILDLGDNRSYESPDNTVGHIPESANAGEQGTSWFFGHTESPISREGSVFFNLQKVPEKLRNGEDVYIITDNGVNQFLYRATSTKVVHQNDLRLDATPGADINLVSSVPRFVYDHRLVVSGELIALR</sequence>
<keyword evidence="2" id="KW-1133">Transmembrane helix</keyword>
<accession>A0A160V9D0</accession>
<keyword evidence="2" id="KW-0812">Transmembrane</keyword>
<keyword evidence="1" id="KW-0378">Hydrolase</keyword>
<dbReference type="GO" id="GO:0016787">
    <property type="term" value="F:hydrolase activity"/>
    <property type="evidence" value="ECO:0007669"/>
    <property type="project" value="UniProtKB-KW"/>
</dbReference>
<keyword evidence="2" id="KW-0472">Membrane</keyword>
<evidence type="ECO:0000256" key="1">
    <source>
        <dbReference type="ARBA" id="ARBA00022801"/>
    </source>
</evidence>
<dbReference type="InterPro" id="IPR023365">
    <property type="entry name" value="Sortase_dom-sf"/>
</dbReference>
<dbReference type="InterPro" id="IPR042001">
    <property type="entry name" value="Sortase_F"/>
</dbReference>
<evidence type="ECO:0008006" key="4">
    <source>
        <dbReference type="Google" id="ProtNLM"/>
    </source>
</evidence>
<evidence type="ECO:0000256" key="2">
    <source>
        <dbReference type="SAM" id="Phobius"/>
    </source>
</evidence>
<dbReference type="Gene3D" id="2.40.260.10">
    <property type="entry name" value="Sortase"/>
    <property type="match status" value="1"/>
</dbReference>
<dbReference type="Pfam" id="PF04203">
    <property type="entry name" value="Sortase"/>
    <property type="match status" value="1"/>
</dbReference>
<reference evidence="3" key="1">
    <citation type="submission" date="2015-10" db="EMBL/GenBank/DDBJ databases">
        <authorList>
            <person name="Gilbert D.G."/>
        </authorList>
    </citation>
    <scope>NUCLEOTIDE SEQUENCE</scope>
</reference>
<evidence type="ECO:0000313" key="3">
    <source>
        <dbReference type="EMBL" id="CUV02664.1"/>
    </source>
</evidence>
<dbReference type="EMBL" id="FAXA01000283">
    <property type="protein sequence ID" value="CUV02664.1"/>
    <property type="molecule type" value="Genomic_DNA"/>
</dbReference>
<proteinExistence type="predicted"/>